<dbReference type="InterPro" id="IPR000719">
    <property type="entry name" value="Prot_kinase_dom"/>
</dbReference>
<evidence type="ECO:0000256" key="9">
    <source>
        <dbReference type="PROSITE-ProRule" id="PRU10141"/>
    </source>
</evidence>
<dbReference type="PROSITE" id="PS50011">
    <property type="entry name" value="PROTEIN_KINASE_DOM"/>
    <property type="match status" value="1"/>
</dbReference>
<dbReference type="PROSITE" id="PS00107">
    <property type="entry name" value="PROTEIN_KINASE_ATP"/>
    <property type="match status" value="1"/>
</dbReference>
<feature type="compositionally biased region" description="Pro residues" evidence="10">
    <location>
        <begin position="479"/>
        <end position="488"/>
    </location>
</feature>
<keyword evidence="3" id="KW-0808">Transferase</keyword>
<comment type="caution">
    <text evidence="12">The sequence shown here is derived from an EMBL/GenBank/DDBJ whole genome shotgun (WGS) entry which is preliminary data.</text>
</comment>
<dbReference type="GO" id="GO:0004674">
    <property type="term" value="F:protein serine/threonine kinase activity"/>
    <property type="evidence" value="ECO:0007669"/>
    <property type="project" value="UniProtKB-KW"/>
</dbReference>
<evidence type="ECO:0000256" key="7">
    <source>
        <dbReference type="ARBA" id="ARBA00047899"/>
    </source>
</evidence>
<evidence type="ECO:0000256" key="1">
    <source>
        <dbReference type="ARBA" id="ARBA00012513"/>
    </source>
</evidence>
<evidence type="ECO:0000256" key="8">
    <source>
        <dbReference type="ARBA" id="ARBA00048679"/>
    </source>
</evidence>
<keyword evidence="5" id="KW-0418">Kinase</keyword>
<dbReference type="GO" id="GO:0005737">
    <property type="term" value="C:cytoplasm"/>
    <property type="evidence" value="ECO:0007669"/>
    <property type="project" value="TreeGrafter"/>
</dbReference>
<dbReference type="EMBL" id="JALJOV010000160">
    <property type="protein sequence ID" value="KAK9866459.1"/>
    <property type="molecule type" value="Genomic_DNA"/>
</dbReference>
<evidence type="ECO:0000313" key="12">
    <source>
        <dbReference type="EMBL" id="KAK9866459.1"/>
    </source>
</evidence>
<evidence type="ECO:0000313" key="13">
    <source>
        <dbReference type="Proteomes" id="UP001485043"/>
    </source>
</evidence>
<dbReference type="PANTHER" id="PTHR22967:SF57">
    <property type="entry name" value="AUXILIN, ISOFORM A-RELATED"/>
    <property type="match status" value="1"/>
</dbReference>
<evidence type="ECO:0000256" key="6">
    <source>
        <dbReference type="ARBA" id="ARBA00022840"/>
    </source>
</evidence>
<dbReference type="InterPro" id="IPR008271">
    <property type="entry name" value="Ser/Thr_kinase_AS"/>
</dbReference>
<feature type="compositionally biased region" description="Polar residues" evidence="10">
    <location>
        <begin position="699"/>
        <end position="710"/>
    </location>
</feature>
<evidence type="ECO:0000256" key="5">
    <source>
        <dbReference type="ARBA" id="ARBA00022777"/>
    </source>
</evidence>
<feature type="region of interest" description="Disordered" evidence="10">
    <location>
        <begin position="363"/>
        <end position="527"/>
    </location>
</feature>
<feature type="domain" description="Protein kinase" evidence="11">
    <location>
        <begin position="34"/>
        <end position="302"/>
    </location>
</feature>
<feature type="compositionally biased region" description="Polar residues" evidence="10">
    <location>
        <begin position="445"/>
        <end position="457"/>
    </location>
</feature>
<dbReference type="PANTHER" id="PTHR22967">
    <property type="entry name" value="SERINE/THREONINE PROTEIN KINASE"/>
    <property type="match status" value="1"/>
</dbReference>
<dbReference type="InterPro" id="IPR011009">
    <property type="entry name" value="Kinase-like_dom_sf"/>
</dbReference>
<feature type="compositionally biased region" description="Polar residues" evidence="10">
    <location>
        <begin position="564"/>
        <end position="577"/>
    </location>
</feature>
<gene>
    <name evidence="12" type="ORF">WJX84_005825</name>
</gene>
<feature type="binding site" evidence="9">
    <location>
        <position position="63"/>
    </location>
    <ligand>
        <name>ATP</name>
        <dbReference type="ChEBI" id="CHEBI:30616"/>
    </ligand>
</feature>
<feature type="region of interest" description="Disordered" evidence="10">
    <location>
        <begin position="800"/>
        <end position="861"/>
    </location>
</feature>
<reference evidence="12 13" key="1">
    <citation type="journal article" date="2024" name="Nat. Commun.">
        <title>Phylogenomics reveals the evolutionary origins of lichenization in chlorophyte algae.</title>
        <authorList>
            <person name="Puginier C."/>
            <person name="Libourel C."/>
            <person name="Otte J."/>
            <person name="Skaloud P."/>
            <person name="Haon M."/>
            <person name="Grisel S."/>
            <person name="Petersen M."/>
            <person name="Berrin J.G."/>
            <person name="Delaux P.M."/>
            <person name="Dal Grande F."/>
            <person name="Keller J."/>
        </authorList>
    </citation>
    <scope>NUCLEOTIDE SEQUENCE [LARGE SCALE GENOMIC DNA]</scope>
    <source>
        <strain evidence="12 13">SAG 2523</strain>
    </source>
</reference>
<dbReference type="InterPro" id="IPR017441">
    <property type="entry name" value="Protein_kinase_ATP_BS"/>
</dbReference>
<dbReference type="SUPFAM" id="SSF56112">
    <property type="entry name" value="Protein kinase-like (PK-like)"/>
    <property type="match status" value="1"/>
</dbReference>
<dbReference type="AlphaFoldDB" id="A0AAW1TDM2"/>
<evidence type="ECO:0000259" key="11">
    <source>
        <dbReference type="PROSITE" id="PS50011"/>
    </source>
</evidence>
<protein>
    <recommendedName>
        <fullName evidence="1">non-specific serine/threonine protein kinase</fullName>
        <ecNumber evidence="1">2.7.11.1</ecNumber>
    </recommendedName>
</protein>
<evidence type="ECO:0000256" key="10">
    <source>
        <dbReference type="SAM" id="MobiDB-lite"/>
    </source>
</evidence>
<dbReference type="GO" id="GO:0005524">
    <property type="term" value="F:ATP binding"/>
    <property type="evidence" value="ECO:0007669"/>
    <property type="project" value="UniProtKB-UniRule"/>
</dbReference>
<feature type="compositionally biased region" description="Low complexity" evidence="10">
    <location>
        <begin position="378"/>
        <end position="409"/>
    </location>
</feature>
<evidence type="ECO:0000256" key="4">
    <source>
        <dbReference type="ARBA" id="ARBA00022741"/>
    </source>
</evidence>
<comment type="catalytic activity">
    <reaction evidence="8">
        <text>L-seryl-[protein] + ATP = O-phospho-L-seryl-[protein] + ADP + H(+)</text>
        <dbReference type="Rhea" id="RHEA:17989"/>
        <dbReference type="Rhea" id="RHEA-COMP:9863"/>
        <dbReference type="Rhea" id="RHEA-COMP:11604"/>
        <dbReference type="ChEBI" id="CHEBI:15378"/>
        <dbReference type="ChEBI" id="CHEBI:29999"/>
        <dbReference type="ChEBI" id="CHEBI:30616"/>
        <dbReference type="ChEBI" id="CHEBI:83421"/>
        <dbReference type="ChEBI" id="CHEBI:456216"/>
        <dbReference type="EC" id="2.7.11.1"/>
    </reaction>
</comment>
<sequence>MRSFLKNVQVGLAQRKGGEGVLAGKILRLGQYSVRVESHIGEGGFASIYKVRETTSGQAFALKHMRLAGDQECIRDMTVEVETMMKLRGLPHILRLVAVGYGGPEHARQEAYLLMELCKESLVGHMTQRDFKLKDLEVIDIFRSVCAAVSSMHSQDPPMAHRDLKAENVLLHEDDAWVLCDYGSVSTWAGIHETSNQIMIAEDEIRRHTTAAYRAPEMWDLYNRERMDTNVDIWALGCLLYYLCFGKLPFGMEAKLQILNGDFQMPNTRPPVLRQIIRQALTVKPSDRPSVASILQQLEPLAASLGLTPISSTAGQGLDKGPQAASEPEEVPVAVYAPAQQDSGSNAASSQTAGFLIDTGSEATSAAPVPQPRPPPSTARHPGGMFFAQQAAAAAGSGPGASSAAVRSPPSTPSIPAKSPSQRSLHVQPSQELISTSEDARRMPNVSTHPNPLQSRSAVLPPKAATPLSPTADTQPHALAPPRPPPRGASPAPSQQVAAIPQNGPSGPHGARSGQPGSLSSGGPLGLDTLEGCRRRLGELATEMISLRQVVASQQSTISQLQAENAALRSQQRTEATAGQPGSPASGMPQAPAQSSDATWIAFEDLTPGSATSGPTFPTPFQQPPHTQAQQVSRAQADDPFQEGAFSNGSVSAVTSPTRQAGHGAPGSPSRRAAGITSPKAALLASVQAAAAASAAAERTSSFGVPNDQSRPVRMGSVGADGSSQQARHVAFATPTSPSTADPFDPFGFSEQQGSGSSSQQAPEAAEAAPGDPFTDHSLKAKVPLDSSAEAYDRYRGEDDEMGEISSPIDYTPSHLARTTGSSSFRDRVSKFGGKFGGKHRRTTSEPTPVESWHLGVPETL</sequence>
<dbReference type="SMART" id="SM00220">
    <property type="entry name" value="S_TKc"/>
    <property type="match status" value="1"/>
</dbReference>
<keyword evidence="13" id="KW-1185">Reference proteome</keyword>
<keyword evidence="4 9" id="KW-0547">Nucleotide-binding</keyword>
<feature type="region of interest" description="Disordered" evidence="10">
    <location>
        <begin position="697"/>
        <end position="782"/>
    </location>
</feature>
<feature type="compositionally biased region" description="Low complexity" evidence="10">
    <location>
        <begin position="746"/>
        <end position="773"/>
    </location>
</feature>
<organism evidence="12 13">
    <name type="scientific">Apatococcus fuscideae</name>
    <dbReference type="NCBI Taxonomy" id="2026836"/>
    <lineage>
        <taxon>Eukaryota</taxon>
        <taxon>Viridiplantae</taxon>
        <taxon>Chlorophyta</taxon>
        <taxon>core chlorophytes</taxon>
        <taxon>Trebouxiophyceae</taxon>
        <taxon>Chlorellales</taxon>
        <taxon>Chlorellaceae</taxon>
        <taxon>Apatococcus</taxon>
    </lineage>
</organism>
<feature type="region of interest" description="Disordered" evidence="10">
    <location>
        <begin position="564"/>
        <end position="676"/>
    </location>
</feature>
<dbReference type="EC" id="2.7.11.1" evidence="1"/>
<dbReference type="Gene3D" id="1.10.510.10">
    <property type="entry name" value="Transferase(Phosphotransferase) domain 1"/>
    <property type="match status" value="1"/>
</dbReference>
<accession>A0AAW1TDM2</accession>
<proteinExistence type="predicted"/>
<keyword evidence="6 9" id="KW-0067">ATP-binding</keyword>
<dbReference type="Pfam" id="PF00069">
    <property type="entry name" value="Pkinase"/>
    <property type="match status" value="1"/>
</dbReference>
<comment type="catalytic activity">
    <reaction evidence="7">
        <text>L-threonyl-[protein] + ATP = O-phospho-L-threonyl-[protein] + ADP + H(+)</text>
        <dbReference type="Rhea" id="RHEA:46608"/>
        <dbReference type="Rhea" id="RHEA-COMP:11060"/>
        <dbReference type="Rhea" id="RHEA-COMP:11605"/>
        <dbReference type="ChEBI" id="CHEBI:15378"/>
        <dbReference type="ChEBI" id="CHEBI:30013"/>
        <dbReference type="ChEBI" id="CHEBI:30616"/>
        <dbReference type="ChEBI" id="CHEBI:61977"/>
        <dbReference type="ChEBI" id="CHEBI:456216"/>
        <dbReference type="EC" id="2.7.11.1"/>
    </reaction>
</comment>
<feature type="compositionally biased region" description="Polar residues" evidence="10">
    <location>
        <begin position="645"/>
        <end position="659"/>
    </location>
</feature>
<name>A0AAW1TDM2_9CHLO</name>
<feature type="compositionally biased region" description="Polar residues" evidence="10">
    <location>
        <begin position="419"/>
        <end position="437"/>
    </location>
</feature>
<dbReference type="PROSITE" id="PS00108">
    <property type="entry name" value="PROTEIN_KINASE_ST"/>
    <property type="match status" value="1"/>
</dbReference>
<evidence type="ECO:0000256" key="3">
    <source>
        <dbReference type="ARBA" id="ARBA00022679"/>
    </source>
</evidence>
<feature type="compositionally biased region" description="Low complexity" evidence="10">
    <location>
        <begin position="513"/>
        <end position="522"/>
    </location>
</feature>
<keyword evidence="2" id="KW-0723">Serine/threonine-protein kinase</keyword>
<evidence type="ECO:0000256" key="2">
    <source>
        <dbReference type="ARBA" id="ARBA00022527"/>
    </source>
</evidence>
<dbReference type="Proteomes" id="UP001485043">
    <property type="component" value="Unassembled WGS sequence"/>
</dbReference>